<gene>
    <name evidence="1" type="ORF">FRC0190_01782</name>
</gene>
<dbReference type="EMBL" id="LR738855">
    <property type="protein sequence ID" value="VZH85845.1"/>
    <property type="molecule type" value="Genomic_DNA"/>
</dbReference>
<evidence type="ECO:0000313" key="1">
    <source>
        <dbReference type="EMBL" id="VZH85845.1"/>
    </source>
</evidence>
<protein>
    <recommendedName>
        <fullName evidence="3">WHG domain-containing protein</fullName>
    </recommendedName>
</protein>
<reference evidence="1 2" key="1">
    <citation type="submission" date="2019-11" db="EMBL/GenBank/DDBJ databases">
        <authorList>
            <person name="Brisse S."/>
        </authorList>
    </citation>
    <scope>NUCLEOTIDE SEQUENCE [LARGE SCALE GENOMIC DNA]</scope>
    <source>
        <strain evidence="1">FRC0190</strain>
    </source>
</reference>
<evidence type="ECO:0008006" key="3">
    <source>
        <dbReference type="Google" id="ProtNLM"/>
    </source>
</evidence>
<organism evidence="1 2">
    <name type="scientific">Corynebacterium rouxii</name>
    <dbReference type="NCBI Taxonomy" id="2719119"/>
    <lineage>
        <taxon>Bacteria</taxon>
        <taxon>Bacillati</taxon>
        <taxon>Actinomycetota</taxon>
        <taxon>Actinomycetes</taxon>
        <taxon>Mycobacteriales</taxon>
        <taxon>Corynebacteriaceae</taxon>
        <taxon>Corynebacterium</taxon>
    </lineage>
</organism>
<dbReference type="InterPro" id="IPR036271">
    <property type="entry name" value="Tet_transcr_reg_TetR-rel_C_sf"/>
</dbReference>
<dbReference type="Proteomes" id="UP000423525">
    <property type="component" value="Chromosome"/>
</dbReference>
<proteinExistence type="predicted"/>
<name>A0A6I8MH31_9CORY</name>
<dbReference type="Gene3D" id="1.10.357.10">
    <property type="entry name" value="Tetracycline Repressor, domain 2"/>
    <property type="match status" value="1"/>
</dbReference>
<dbReference type="AlphaFoldDB" id="A0A6I8MH31"/>
<sequence length="444" mass="48340">MTEFSPAQLKLIRAGVQAIADKHIGCTDVSSFLESVDYSSEFDQVADFHLAISTYLIQHCQTYIDAETISLTSMEKVRERALASARGYFAFATANPHEFSVLSILNPTTELPQSFDTDLNSLHIHPGVRLSFELVRDAILELDGPRDLDLWISQTIVMASTVQGITHLCTFGAARYLNATARRQTFMAVHENILKSLQCTLSKGLGRPYVPTNFVGEPDFASIPPAISLPKDTVDQRRWALVRGAVEVAVAEGLDNMDVQNSAARAGLTSAAAMVLFDPEKTFRKSVEDFLDMVDQQKISAQIMSIPGQPTGAQMIKAAGFGYVGFAFSDPCGFETLIEIASGSIVPASFEADDDRFPKGFSFGALLDLVRQTIIEGGGPKSPWILFEQTISLWATAHGLAIMCVNGPLSGLSNNTKFNFMAPVMDTALDGMIQRLGLIEPERA</sequence>
<dbReference type="KEGG" id="crf:FRC0190_01782"/>
<accession>A0A6I8MH31</accession>
<dbReference type="SUPFAM" id="SSF48498">
    <property type="entry name" value="Tetracyclin repressor-like, C-terminal domain"/>
    <property type="match status" value="1"/>
</dbReference>
<evidence type="ECO:0000313" key="2">
    <source>
        <dbReference type="Proteomes" id="UP000423525"/>
    </source>
</evidence>